<evidence type="ECO:0000256" key="2">
    <source>
        <dbReference type="SAM" id="MobiDB-lite"/>
    </source>
</evidence>
<keyword evidence="3" id="KW-1133">Transmembrane helix</keyword>
<keyword evidence="1" id="KW-0175">Coiled coil</keyword>
<keyword evidence="6" id="KW-1185">Reference proteome</keyword>
<gene>
    <name evidence="5" type="ORF">ACFFJC_16575</name>
</gene>
<proteinExistence type="predicted"/>
<dbReference type="EMBL" id="JBHLWK010000021">
    <property type="protein sequence ID" value="MFC0205882.1"/>
    <property type="molecule type" value="Genomic_DNA"/>
</dbReference>
<keyword evidence="3" id="KW-0812">Transmembrane</keyword>
<keyword evidence="4" id="KW-0732">Signal</keyword>
<feature type="coiled-coil region" evidence="1">
    <location>
        <begin position="341"/>
        <end position="368"/>
    </location>
</feature>
<evidence type="ECO:0000256" key="4">
    <source>
        <dbReference type="SAM" id="SignalP"/>
    </source>
</evidence>
<dbReference type="InterPro" id="IPR015315">
    <property type="entry name" value="DUF1963"/>
</dbReference>
<feature type="chain" id="PRO_5047419969" evidence="4">
    <location>
        <begin position="19"/>
        <end position="520"/>
    </location>
</feature>
<dbReference type="InterPro" id="IPR035948">
    <property type="entry name" value="YwqG-like_sf"/>
</dbReference>
<evidence type="ECO:0000256" key="1">
    <source>
        <dbReference type="SAM" id="Coils"/>
    </source>
</evidence>
<accession>A0ABV6CZS1</accession>
<feature type="compositionally biased region" description="Pro residues" evidence="2">
    <location>
        <begin position="96"/>
        <end position="114"/>
    </location>
</feature>
<dbReference type="Proteomes" id="UP001589798">
    <property type="component" value="Unassembled WGS sequence"/>
</dbReference>
<name>A0ABV6CZS1_9SPHN</name>
<feature type="compositionally biased region" description="Acidic residues" evidence="2">
    <location>
        <begin position="80"/>
        <end position="90"/>
    </location>
</feature>
<reference evidence="5 6" key="1">
    <citation type="submission" date="2024-09" db="EMBL/GenBank/DDBJ databases">
        <authorList>
            <person name="Sun Q."/>
            <person name="Mori K."/>
        </authorList>
    </citation>
    <scope>NUCLEOTIDE SEQUENCE [LARGE SCALE GENOMIC DNA]</scope>
    <source>
        <strain evidence="5 6">CCM 7706</strain>
    </source>
</reference>
<sequence>MKRLIAALAAFAPPAAIAAYVGQAPLRGAFTGPDRIAARLIALQGREAAVLALLGLGLVLAIVAALVTRRRPPPLAPFEWPEEPAAEPEAAEPVPASTPPAPPPPPPPPQPLAPAPRLLAPGPVVLVRKPRERSRDWFGDRSWFGGLPRLGDRPWPRDAAGTPLPFAAQIDLAELAALTPGAPLPNRGSLAFFLGAGAVVAVPDGADFADPPEGLPPAYDAGGAPFPVRAGRLSRWFFPFWPVEPVALELSGSADDAAIEDALAERLAGEAMLRDHPFYAAGVGAPVEALWWHSMIHLADQLHEALDDGATPLAAWAEAAARQRGALAEVAHDPDAAPYAVQDAREELERIEAEAELLQAQRAELPEMVRALDGFVEGRDPWTPLTAEEREVAADILSEVHERYGEIVRRHVSGSLAQLATISLRAMVSGPPETLAAMPAEVLARINREYRLPPVLQHRMFGAAPEAAQPDGDDLLLLQLAHDDMMEWSWAETGTYRFRIPARAAAAGDWSAARLAFESD</sequence>
<feature type="signal peptide" evidence="4">
    <location>
        <begin position="1"/>
        <end position="18"/>
    </location>
</feature>
<dbReference type="SUPFAM" id="SSF103032">
    <property type="entry name" value="Hypothetical protein YwqG"/>
    <property type="match status" value="1"/>
</dbReference>
<evidence type="ECO:0000313" key="5">
    <source>
        <dbReference type="EMBL" id="MFC0205882.1"/>
    </source>
</evidence>
<feature type="region of interest" description="Disordered" evidence="2">
    <location>
        <begin position="77"/>
        <end position="116"/>
    </location>
</feature>
<protein>
    <submittedName>
        <fullName evidence="5">DUF1963 domain-containing protein</fullName>
    </submittedName>
</protein>
<evidence type="ECO:0000256" key="3">
    <source>
        <dbReference type="SAM" id="Phobius"/>
    </source>
</evidence>
<comment type="caution">
    <text evidence="5">The sequence shown here is derived from an EMBL/GenBank/DDBJ whole genome shotgun (WGS) entry which is preliminary data.</text>
</comment>
<dbReference type="Gene3D" id="2.30.320.10">
    <property type="entry name" value="YwqG-like"/>
    <property type="match status" value="1"/>
</dbReference>
<feature type="transmembrane region" description="Helical" evidence="3">
    <location>
        <begin position="48"/>
        <end position="67"/>
    </location>
</feature>
<dbReference type="RefSeq" id="WP_379488615.1">
    <property type="nucleotide sequence ID" value="NZ_JBHLWK010000021.1"/>
</dbReference>
<organism evidence="5 6">
    <name type="scientific">Novosphingobium soli</name>
    <dbReference type="NCBI Taxonomy" id="574956"/>
    <lineage>
        <taxon>Bacteria</taxon>
        <taxon>Pseudomonadati</taxon>
        <taxon>Pseudomonadota</taxon>
        <taxon>Alphaproteobacteria</taxon>
        <taxon>Sphingomonadales</taxon>
        <taxon>Sphingomonadaceae</taxon>
        <taxon>Novosphingobium</taxon>
    </lineage>
</organism>
<evidence type="ECO:0000313" key="6">
    <source>
        <dbReference type="Proteomes" id="UP001589798"/>
    </source>
</evidence>
<keyword evidence="3" id="KW-0472">Membrane</keyword>
<dbReference type="Pfam" id="PF09234">
    <property type="entry name" value="DUF1963"/>
    <property type="match status" value="1"/>
</dbReference>